<organism evidence="1 2">
    <name type="scientific">Clostridium tagluense</name>
    <dbReference type="NCBI Taxonomy" id="360422"/>
    <lineage>
        <taxon>Bacteria</taxon>
        <taxon>Bacillati</taxon>
        <taxon>Bacillota</taxon>
        <taxon>Clostridia</taxon>
        <taxon>Eubacteriales</taxon>
        <taxon>Clostridiaceae</taxon>
        <taxon>Clostridium</taxon>
    </lineage>
</organism>
<comment type="caution">
    <text evidence="1">The sequence shown here is derived from an EMBL/GenBank/DDBJ whole genome shotgun (WGS) entry which is preliminary data.</text>
</comment>
<evidence type="ECO:0000313" key="1">
    <source>
        <dbReference type="EMBL" id="GCD11747.1"/>
    </source>
</evidence>
<gene>
    <name evidence="1" type="ORF">Ctaglu_33700</name>
</gene>
<dbReference type="AlphaFoldDB" id="A0A401UQE0"/>
<sequence length="288" mass="33073">MYNAYITRIKDIRKHSNADRLQVGECFGNSVIVSLETQNDELIVYFPTDGRLSMEYCEKNNLLRKKDANGVNIGGYLDASSRHVSTIRLRKEQSDGLVMPLKSLETFCDISKLKEGDIINSLNGILICEKYVPFRKHNPQQGIAKEKIIHRISYPFFKEHSDTSQLAYSHNAFKKGDLCYITLKQHGTSQRTSYSIKEVTKKIPSFIQPILKALKIKVKPKRTLALITGTRRVVLSETFDSFRKPHHDFFTGKLRQGETVFCEIVGYENDCKTIMPECSNKKQMIRNL</sequence>
<reference evidence="1 2" key="1">
    <citation type="submission" date="2018-11" db="EMBL/GenBank/DDBJ databases">
        <title>Genome sequencing and assembly of Clostridium tagluense strain A121.</title>
        <authorList>
            <person name="Murakami T."/>
            <person name="Segawa T."/>
            <person name="Shcherbakova V.A."/>
            <person name="Mori H."/>
            <person name="Yoshimura Y."/>
        </authorList>
    </citation>
    <scope>NUCLEOTIDE SEQUENCE [LARGE SCALE GENOMIC DNA]</scope>
    <source>
        <strain evidence="1 2">A121</strain>
    </source>
</reference>
<dbReference type="EMBL" id="BHYK01000021">
    <property type="protein sequence ID" value="GCD11747.1"/>
    <property type="molecule type" value="Genomic_DNA"/>
</dbReference>
<name>A0A401UQE0_9CLOT</name>
<proteinExistence type="predicted"/>
<dbReference type="Proteomes" id="UP000287872">
    <property type="component" value="Unassembled WGS sequence"/>
</dbReference>
<dbReference type="RefSeq" id="WP_233439837.1">
    <property type="nucleotide sequence ID" value="NZ_BHYK01000021.1"/>
</dbReference>
<protein>
    <submittedName>
        <fullName evidence="1">Uncharacterized protein</fullName>
    </submittedName>
</protein>
<evidence type="ECO:0000313" key="2">
    <source>
        <dbReference type="Proteomes" id="UP000287872"/>
    </source>
</evidence>
<accession>A0A401UQE0</accession>
<keyword evidence="2" id="KW-1185">Reference proteome</keyword>